<dbReference type="SUPFAM" id="SSF46894">
    <property type="entry name" value="C-terminal effector domain of the bipartite response regulators"/>
    <property type="match status" value="1"/>
</dbReference>
<dbReference type="InterPro" id="IPR051797">
    <property type="entry name" value="TrmB-like"/>
</dbReference>
<dbReference type="InterPro" id="IPR016032">
    <property type="entry name" value="Sig_transdc_resp-reg_C-effctor"/>
</dbReference>
<organism evidence="2 3">
    <name type="scientific">Plantactinospora mayteni</name>
    <dbReference type="NCBI Taxonomy" id="566021"/>
    <lineage>
        <taxon>Bacteria</taxon>
        <taxon>Bacillati</taxon>
        <taxon>Actinomycetota</taxon>
        <taxon>Actinomycetes</taxon>
        <taxon>Micromonosporales</taxon>
        <taxon>Micromonosporaceae</taxon>
        <taxon>Plantactinospora</taxon>
    </lineage>
</organism>
<protein>
    <recommendedName>
        <fullName evidence="1">HTH luxR-type domain-containing protein</fullName>
    </recommendedName>
</protein>
<dbReference type="SUPFAM" id="SSF46785">
    <property type="entry name" value="Winged helix' DNA-binding domain"/>
    <property type="match status" value="1"/>
</dbReference>
<evidence type="ECO:0000313" key="2">
    <source>
        <dbReference type="EMBL" id="GIH00791.1"/>
    </source>
</evidence>
<dbReference type="PANTHER" id="PTHR34293:SF1">
    <property type="entry name" value="HTH-TYPE TRANSCRIPTIONAL REGULATOR TRMBL2"/>
    <property type="match status" value="1"/>
</dbReference>
<dbReference type="EMBL" id="BONX01000057">
    <property type="protein sequence ID" value="GIH00791.1"/>
    <property type="molecule type" value="Genomic_DNA"/>
</dbReference>
<evidence type="ECO:0000259" key="1">
    <source>
        <dbReference type="PROSITE" id="PS50043"/>
    </source>
</evidence>
<dbReference type="RefSeq" id="WP_203862079.1">
    <property type="nucleotide sequence ID" value="NZ_BAAAZQ010000030.1"/>
</dbReference>
<dbReference type="InterPro" id="IPR036388">
    <property type="entry name" value="WH-like_DNA-bd_sf"/>
</dbReference>
<reference evidence="2 3" key="1">
    <citation type="submission" date="2021-01" db="EMBL/GenBank/DDBJ databases">
        <title>Whole genome shotgun sequence of Plantactinospora mayteni NBRC 109088.</title>
        <authorList>
            <person name="Komaki H."/>
            <person name="Tamura T."/>
        </authorList>
    </citation>
    <scope>NUCLEOTIDE SEQUENCE [LARGE SCALE GENOMIC DNA]</scope>
    <source>
        <strain evidence="2 3">NBRC 109088</strain>
    </source>
</reference>
<keyword evidence="3" id="KW-1185">Reference proteome</keyword>
<feature type="domain" description="HTH luxR-type" evidence="1">
    <location>
        <begin position="253"/>
        <end position="318"/>
    </location>
</feature>
<dbReference type="Pfam" id="PF00196">
    <property type="entry name" value="GerE"/>
    <property type="match status" value="1"/>
</dbReference>
<dbReference type="PANTHER" id="PTHR34293">
    <property type="entry name" value="HTH-TYPE TRANSCRIPTIONAL REGULATOR TRMBL2"/>
    <property type="match status" value="1"/>
</dbReference>
<dbReference type="Proteomes" id="UP000621500">
    <property type="component" value="Unassembled WGS sequence"/>
</dbReference>
<sequence>MTPDADLGYRALSLLGPRTVARLARELGMPQSRVSRALDELVAAAAVRPVPAATNTGYRSPGALVWEAVAVERVLDTLRQHRMPAPALDRWRRHVMAATELGLAALARASLRRWPTRSAARQRAASLIAAERHEHLAINTEEVFDAEATTAALPLDRSILARGIRLRVLGLPPSDGDRYTAYATALGHAGGMYRELSALPLKVMIFDRRAAMVPSDPLDLERGYIEVADPEAVQALAGMFDRLWDDGTDPRDQGVPPIELSTREQALVRLLAMGHTDQSAAQELRLSVRTVAYTMRNLMDRLGVENRFQLALLLGAAGAAPRPPRHGTPGSTTT</sequence>
<dbReference type="PROSITE" id="PS50043">
    <property type="entry name" value="HTH_LUXR_2"/>
    <property type="match status" value="1"/>
</dbReference>
<dbReference type="PRINTS" id="PR00038">
    <property type="entry name" value="HTHLUXR"/>
</dbReference>
<evidence type="ECO:0000313" key="3">
    <source>
        <dbReference type="Proteomes" id="UP000621500"/>
    </source>
</evidence>
<dbReference type="InterPro" id="IPR036390">
    <property type="entry name" value="WH_DNA-bd_sf"/>
</dbReference>
<proteinExistence type="predicted"/>
<name>A0ABQ4F1J5_9ACTN</name>
<accession>A0ABQ4F1J5</accession>
<gene>
    <name evidence="2" type="ORF">Pma05_73630</name>
</gene>
<dbReference type="Gene3D" id="1.10.10.10">
    <property type="entry name" value="Winged helix-like DNA-binding domain superfamily/Winged helix DNA-binding domain"/>
    <property type="match status" value="2"/>
</dbReference>
<dbReference type="CDD" id="cd06170">
    <property type="entry name" value="LuxR_C_like"/>
    <property type="match status" value="1"/>
</dbReference>
<dbReference type="SMART" id="SM00421">
    <property type="entry name" value="HTH_LUXR"/>
    <property type="match status" value="1"/>
</dbReference>
<comment type="caution">
    <text evidence="2">The sequence shown here is derived from an EMBL/GenBank/DDBJ whole genome shotgun (WGS) entry which is preliminary data.</text>
</comment>
<dbReference type="InterPro" id="IPR000792">
    <property type="entry name" value="Tscrpt_reg_LuxR_C"/>
</dbReference>